<keyword evidence="3" id="KW-0378">Hydrolase</keyword>
<dbReference type="InterPro" id="IPR012338">
    <property type="entry name" value="Beta-lactam/transpept-like"/>
</dbReference>
<dbReference type="AlphaFoldDB" id="A0A6M8HM60"/>
<evidence type="ECO:0000256" key="7">
    <source>
        <dbReference type="PIRSR" id="PIRSR618044-1"/>
    </source>
</evidence>
<feature type="domain" description="Peptidase S11 D-alanyl-D-alanine carboxypeptidase A N-terminal" evidence="11">
    <location>
        <begin position="52"/>
        <end position="277"/>
    </location>
</feature>
<keyword evidence="10" id="KW-1133">Transmembrane helix</keyword>
<evidence type="ECO:0000259" key="11">
    <source>
        <dbReference type="Pfam" id="PF00768"/>
    </source>
</evidence>
<name>A0A6M8HM60_9PROT</name>
<feature type="active site" description="Proton acceptor" evidence="7">
    <location>
        <position position="86"/>
    </location>
</feature>
<sequence>MAPGSKDHGLSSQARGRVGIKARLLTAVAGVPIWCGVVFLGVSLAPNAAHAQYVGQLSTFIMDANTGAVLQQSNPDLQRYPASLTKLMTLYLAFDALRQNRISLDQAVPVSSHAASMEPSKLDLVPGSYVTVEQAILGLVTKSANDAACALGELLAQGDEQQFAQMMTQKARSLGMSNTTFRNASGLPDSEQVSTARDFATLTRHLILDFPDQYHYFSVPAFMFHGREVMNHDPMLQIYPGADGLKTGYTVDAGRNLVTSAVHGNVRLIGVVLGARTNPQRSAVMADLLDQGFAQEGVPVMARPIIRGRRTPLMLAADSVGDDRPATAVVHRAHSGRHMVRLRGGRVVMRMAASHAPGAAGGHAGHGPRVHLTGARVHLTGATAAAPRHHSHSRSRFQKG</sequence>
<dbReference type="GO" id="GO:0006508">
    <property type="term" value="P:proteolysis"/>
    <property type="evidence" value="ECO:0007669"/>
    <property type="project" value="InterPro"/>
</dbReference>
<evidence type="ECO:0000256" key="6">
    <source>
        <dbReference type="ARBA" id="ARBA00023316"/>
    </source>
</evidence>
<dbReference type="GO" id="GO:0008360">
    <property type="term" value="P:regulation of cell shape"/>
    <property type="evidence" value="ECO:0007669"/>
    <property type="project" value="UniProtKB-KW"/>
</dbReference>
<dbReference type="InterPro" id="IPR018044">
    <property type="entry name" value="Peptidase_S11"/>
</dbReference>
<dbReference type="PANTHER" id="PTHR21581:SF6">
    <property type="entry name" value="TRAFFICKING PROTEIN PARTICLE COMPLEX SUBUNIT 12"/>
    <property type="match status" value="1"/>
</dbReference>
<keyword evidence="4" id="KW-0133">Cell shape</keyword>
<organism evidence="12 13">
    <name type="scientific">Lichenicola cladoniae</name>
    <dbReference type="NCBI Taxonomy" id="1484109"/>
    <lineage>
        <taxon>Bacteria</taxon>
        <taxon>Pseudomonadati</taxon>
        <taxon>Pseudomonadota</taxon>
        <taxon>Alphaproteobacteria</taxon>
        <taxon>Acetobacterales</taxon>
        <taxon>Acetobacteraceae</taxon>
        <taxon>Lichenicola</taxon>
    </lineage>
</organism>
<accession>A0A6M8HM60</accession>
<dbReference type="KEGG" id="lck:HN018_04660"/>
<protein>
    <submittedName>
        <fullName evidence="12">D-alanyl-D-alanine carboxypeptidase</fullName>
    </submittedName>
</protein>
<feature type="transmembrane region" description="Helical" evidence="10">
    <location>
        <begin position="24"/>
        <end position="45"/>
    </location>
</feature>
<dbReference type="RefSeq" id="WP_171834416.1">
    <property type="nucleotide sequence ID" value="NZ_CP053708.1"/>
</dbReference>
<feature type="active site" evidence="7">
    <location>
        <position position="143"/>
    </location>
</feature>
<evidence type="ECO:0000256" key="10">
    <source>
        <dbReference type="SAM" id="Phobius"/>
    </source>
</evidence>
<reference evidence="12 13" key="1">
    <citation type="journal article" date="2014" name="World J. Microbiol. Biotechnol.">
        <title>Biodiversity and physiological characteristics of Antarctic and Arctic lichens-associated bacteria.</title>
        <authorList>
            <person name="Lee Y.M."/>
            <person name="Kim E.H."/>
            <person name="Lee H.K."/>
            <person name="Hong S.G."/>
        </authorList>
    </citation>
    <scope>NUCLEOTIDE SEQUENCE [LARGE SCALE GENOMIC DNA]</scope>
    <source>
        <strain evidence="12 13">PAMC 26569</strain>
    </source>
</reference>
<feature type="binding site" evidence="8">
    <location>
        <position position="246"/>
    </location>
    <ligand>
        <name>substrate</name>
    </ligand>
</feature>
<keyword evidence="12" id="KW-0121">Carboxypeptidase</keyword>
<dbReference type="PRINTS" id="PR00725">
    <property type="entry name" value="DADACBPTASE1"/>
</dbReference>
<evidence type="ECO:0000313" key="12">
    <source>
        <dbReference type="EMBL" id="QKE89422.1"/>
    </source>
</evidence>
<keyword evidence="5" id="KW-0573">Peptidoglycan synthesis</keyword>
<comment type="similarity">
    <text evidence="1 9">Belongs to the peptidase S11 family.</text>
</comment>
<proteinExistence type="inferred from homology"/>
<evidence type="ECO:0000313" key="13">
    <source>
        <dbReference type="Proteomes" id="UP000500767"/>
    </source>
</evidence>
<keyword evidence="12" id="KW-0645">Protease</keyword>
<dbReference type="GO" id="GO:0009252">
    <property type="term" value="P:peptidoglycan biosynthetic process"/>
    <property type="evidence" value="ECO:0007669"/>
    <property type="project" value="UniProtKB-KW"/>
</dbReference>
<dbReference type="InterPro" id="IPR001967">
    <property type="entry name" value="Peptidase_S11_N"/>
</dbReference>
<dbReference type="GO" id="GO:0009002">
    <property type="term" value="F:serine-type D-Ala-D-Ala carboxypeptidase activity"/>
    <property type="evidence" value="ECO:0007669"/>
    <property type="project" value="InterPro"/>
</dbReference>
<dbReference type="Gene3D" id="3.40.710.10">
    <property type="entry name" value="DD-peptidase/beta-lactamase superfamily"/>
    <property type="match status" value="1"/>
</dbReference>
<dbReference type="SUPFAM" id="SSF56601">
    <property type="entry name" value="beta-lactamase/transpeptidase-like"/>
    <property type="match status" value="1"/>
</dbReference>
<evidence type="ECO:0000256" key="3">
    <source>
        <dbReference type="ARBA" id="ARBA00022801"/>
    </source>
</evidence>
<evidence type="ECO:0000256" key="1">
    <source>
        <dbReference type="ARBA" id="ARBA00007164"/>
    </source>
</evidence>
<keyword evidence="2" id="KW-0732">Signal</keyword>
<dbReference type="Pfam" id="PF00768">
    <property type="entry name" value="Peptidase_S11"/>
    <property type="match status" value="1"/>
</dbReference>
<evidence type="ECO:0000256" key="9">
    <source>
        <dbReference type="RuleBase" id="RU004016"/>
    </source>
</evidence>
<dbReference type="PANTHER" id="PTHR21581">
    <property type="entry name" value="D-ALANYL-D-ALANINE CARBOXYPEPTIDASE"/>
    <property type="match status" value="1"/>
</dbReference>
<evidence type="ECO:0000256" key="5">
    <source>
        <dbReference type="ARBA" id="ARBA00022984"/>
    </source>
</evidence>
<evidence type="ECO:0000256" key="4">
    <source>
        <dbReference type="ARBA" id="ARBA00022960"/>
    </source>
</evidence>
<keyword evidence="6" id="KW-0961">Cell wall biogenesis/degradation</keyword>
<keyword evidence="10" id="KW-0812">Transmembrane</keyword>
<gene>
    <name evidence="12" type="ORF">HN018_04660</name>
</gene>
<dbReference type="GO" id="GO:0071555">
    <property type="term" value="P:cell wall organization"/>
    <property type="evidence" value="ECO:0007669"/>
    <property type="project" value="UniProtKB-KW"/>
</dbReference>
<evidence type="ECO:0000256" key="2">
    <source>
        <dbReference type="ARBA" id="ARBA00022729"/>
    </source>
</evidence>
<dbReference type="EMBL" id="CP053708">
    <property type="protein sequence ID" value="QKE89422.1"/>
    <property type="molecule type" value="Genomic_DNA"/>
</dbReference>
<evidence type="ECO:0000256" key="8">
    <source>
        <dbReference type="PIRSR" id="PIRSR618044-2"/>
    </source>
</evidence>
<keyword evidence="13" id="KW-1185">Reference proteome</keyword>
<keyword evidence="10" id="KW-0472">Membrane</keyword>
<dbReference type="Proteomes" id="UP000500767">
    <property type="component" value="Chromosome"/>
</dbReference>
<feature type="active site" description="Acyl-ester intermediate" evidence="7">
    <location>
        <position position="83"/>
    </location>
</feature>